<reference evidence="3 4" key="1">
    <citation type="submission" date="2024-11" db="EMBL/GenBank/DDBJ databases">
        <title>Adaptive evolution of stress response genes in parasites aligns with host niche diversity.</title>
        <authorList>
            <person name="Hahn C."/>
            <person name="Resl P."/>
        </authorList>
    </citation>
    <scope>NUCLEOTIDE SEQUENCE [LARGE SCALE GENOMIC DNA]</scope>
    <source>
        <strain evidence="3">EGGRZ-B1_66</strain>
        <tissue evidence="3">Body</tissue>
    </source>
</reference>
<feature type="domain" description="PID" evidence="2">
    <location>
        <begin position="69"/>
        <end position="151"/>
    </location>
</feature>
<dbReference type="InterPro" id="IPR006020">
    <property type="entry name" value="PTB/PI_dom"/>
</dbReference>
<feature type="compositionally biased region" description="Basic and acidic residues" evidence="1">
    <location>
        <begin position="153"/>
        <end position="167"/>
    </location>
</feature>
<dbReference type="AlphaFoldDB" id="A0ABD2PN16"/>
<evidence type="ECO:0000313" key="4">
    <source>
        <dbReference type="Proteomes" id="UP001626550"/>
    </source>
</evidence>
<dbReference type="InterPro" id="IPR051133">
    <property type="entry name" value="Adapter_Engulfment-Domain"/>
</dbReference>
<comment type="caution">
    <text evidence="3">The sequence shown here is derived from an EMBL/GenBank/DDBJ whole genome shotgun (WGS) entry which is preliminary data.</text>
</comment>
<accession>A0ABD2PN16</accession>
<feature type="region of interest" description="Disordered" evidence="1">
    <location>
        <begin position="153"/>
        <end position="219"/>
    </location>
</feature>
<protein>
    <submittedName>
        <fullName evidence="3">Carboxyl-terminal PDZ ligand of neuronal nitric oxide synthase protein</fullName>
    </submittedName>
</protein>
<dbReference type="SUPFAM" id="SSF50729">
    <property type="entry name" value="PH domain-like"/>
    <property type="match status" value="1"/>
</dbReference>
<dbReference type="Proteomes" id="UP001626550">
    <property type="component" value="Unassembled WGS sequence"/>
</dbReference>
<gene>
    <name evidence="3" type="primary">NOS1AP</name>
    <name evidence="3" type="ORF">Ciccas_013198</name>
</gene>
<sequence length="261" mass="29139">MLKKWASNGIAKITSVGVLTREGDLPLKPLDEEDTASLQSTFKAPRSKSVSSGLVSLSQSQTSILNCIKPSNLLLHHPIYRIFYVSHDSQDLKIFSYIARDSKTSIFRCNVFKAYKKVGFGAKYGRSRLVTILQAMRIVRTVGQAFDVCHRLSHEQDKRPPSPDSTRDVNAADGCSSTASKKSKVDEQEVEMTSSDSEQSLSPAFDKKRKHKLTSSKTDGDIAQWTKQLETHLLNGQLTASTNCYFIPLLWTHIISQKNTE</sequence>
<dbReference type="EMBL" id="JBJKFK010005535">
    <property type="protein sequence ID" value="KAL3308272.1"/>
    <property type="molecule type" value="Genomic_DNA"/>
</dbReference>
<keyword evidence="4" id="KW-1185">Reference proteome</keyword>
<dbReference type="Gene3D" id="2.30.29.30">
    <property type="entry name" value="Pleckstrin-homology domain (PH domain)/Phosphotyrosine-binding domain (PTB)"/>
    <property type="match status" value="1"/>
</dbReference>
<evidence type="ECO:0000313" key="3">
    <source>
        <dbReference type="EMBL" id="KAL3308272.1"/>
    </source>
</evidence>
<proteinExistence type="predicted"/>
<evidence type="ECO:0000259" key="2">
    <source>
        <dbReference type="PROSITE" id="PS01179"/>
    </source>
</evidence>
<name>A0ABD2PN16_9PLAT</name>
<dbReference type="PANTHER" id="PTHR11232">
    <property type="entry name" value="PHOSPHOTYROSINE INTERACTION DOMAIN-CONTAINING FAMILY MEMBER"/>
    <property type="match status" value="1"/>
</dbReference>
<dbReference type="PROSITE" id="PS01179">
    <property type="entry name" value="PID"/>
    <property type="match status" value="1"/>
</dbReference>
<feature type="compositionally biased region" description="Polar residues" evidence="1">
    <location>
        <begin position="191"/>
        <end position="202"/>
    </location>
</feature>
<evidence type="ECO:0000256" key="1">
    <source>
        <dbReference type="SAM" id="MobiDB-lite"/>
    </source>
</evidence>
<organism evidence="3 4">
    <name type="scientific">Cichlidogyrus casuarinus</name>
    <dbReference type="NCBI Taxonomy" id="1844966"/>
    <lineage>
        <taxon>Eukaryota</taxon>
        <taxon>Metazoa</taxon>
        <taxon>Spiralia</taxon>
        <taxon>Lophotrochozoa</taxon>
        <taxon>Platyhelminthes</taxon>
        <taxon>Monogenea</taxon>
        <taxon>Monopisthocotylea</taxon>
        <taxon>Dactylogyridea</taxon>
        <taxon>Ancyrocephalidae</taxon>
        <taxon>Cichlidogyrus</taxon>
    </lineage>
</organism>
<dbReference type="PANTHER" id="PTHR11232:SF17">
    <property type="entry name" value="CAPON-LIKE PROTEIN"/>
    <property type="match status" value="1"/>
</dbReference>
<dbReference type="InterPro" id="IPR011993">
    <property type="entry name" value="PH-like_dom_sf"/>
</dbReference>
<dbReference type="Pfam" id="PF00640">
    <property type="entry name" value="PID"/>
    <property type="match status" value="1"/>
</dbReference>